<dbReference type="SUPFAM" id="SSF161098">
    <property type="entry name" value="MetI-like"/>
    <property type="match status" value="1"/>
</dbReference>
<dbReference type="InterPro" id="IPR043429">
    <property type="entry name" value="ArtM/GltK/GlnP/TcyL/YhdX-like"/>
</dbReference>
<evidence type="ECO:0000256" key="3">
    <source>
        <dbReference type="ARBA" id="ARBA00022475"/>
    </source>
</evidence>
<dbReference type="Pfam" id="PF00528">
    <property type="entry name" value="BPD_transp_1"/>
    <property type="match status" value="1"/>
</dbReference>
<name>E4U8R8_OCEP5</name>
<keyword evidence="10" id="KW-1185">Reference proteome</keyword>
<feature type="domain" description="ABC transmembrane type-1" evidence="8">
    <location>
        <begin position="165"/>
        <end position="359"/>
    </location>
</feature>
<dbReference type="PANTHER" id="PTHR30614">
    <property type="entry name" value="MEMBRANE COMPONENT OF AMINO ACID ABC TRANSPORTER"/>
    <property type="match status" value="1"/>
</dbReference>
<reference evidence="10" key="1">
    <citation type="submission" date="2010-11" db="EMBL/GenBank/DDBJ databases">
        <title>The complete sequence of chromosome of Oceanithermus profundus DSM 14977.</title>
        <authorList>
            <consortium name="US DOE Joint Genome Institute (JGI-PGF)"/>
            <person name="Lucas S."/>
            <person name="Copeland A."/>
            <person name="Lapidus A."/>
            <person name="Bruce D."/>
            <person name="Goodwin L."/>
            <person name="Pitluck S."/>
            <person name="Kyrpides N."/>
            <person name="Mavromatis K."/>
            <person name="Pagani I."/>
            <person name="Ivanova N."/>
            <person name="Zhang X."/>
            <person name="Brettin T."/>
            <person name="Detter J.C."/>
            <person name="Tapia R."/>
            <person name="Han C."/>
            <person name="Land M."/>
            <person name="Hauser L."/>
            <person name="Markowitz V."/>
            <person name="Cheng J.-F."/>
            <person name="Hugenholtz P."/>
            <person name="Woyke T."/>
            <person name="Wu D."/>
            <person name="Tindall B."/>
            <person name="Faehnrich R."/>
            <person name="Brambilla E."/>
            <person name="Klenk H.-P."/>
            <person name="Eisen J.A."/>
        </authorList>
    </citation>
    <scope>NUCLEOTIDE SEQUENCE [LARGE SCALE GENOMIC DNA]</scope>
    <source>
        <strain evidence="10">DSM 14977 / NBRC 100410 / VKM B-2274 / 506</strain>
    </source>
</reference>
<dbReference type="InterPro" id="IPR000515">
    <property type="entry name" value="MetI-like"/>
</dbReference>
<comment type="similarity">
    <text evidence="7">Belongs to the binding-protein-dependent transport system permease family.</text>
</comment>
<feature type="transmembrane region" description="Helical" evidence="7">
    <location>
        <begin position="340"/>
        <end position="358"/>
    </location>
</feature>
<comment type="subcellular location">
    <subcellularLocation>
        <location evidence="1 7">Cell membrane</location>
        <topology evidence="1 7">Multi-pass membrane protein</topology>
    </subcellularLocation>
</comment>
<dbReference type="InterPro" id="IPR035906">
    <property type="entry name" value="MetI-like_sf"/>
</dbReference>
<accession>E4U8R8</accession>
<evidence type="ECO:0000256" key="2">
    <source>
        <dbReference type="ARBA" id="ARBA00022448"/>
    </source>
</evidence>
<keyword evidence="3" id="KW-1003">Cell membrane</keyword>
<keyword evidence="4 7" id="KW-0812">Transmembrane</keyword>
<feature type="transmembrane region" description="Helical" evidence="7">
    <location>
        <begin position="93"/>
        <end position="111"/>
    </location>
</feature>
<dbReference type="PROSITE" id="PS50928">
    <property type="entry name" value="ABC_TM1"/>
    <property type="match status" value="1"/>
</dbReference>
<feature type="transmembrane region" description="Helical" evidence="7">
    <location>
        <begin position="200"/>
        <end position="224"/>
    </location>
</feature>
<feature type="transmembrane region" description="Helical" evidence="7">
    <location>
        <begin position="236"/>
        <end position="256"/>
    </location>
</feature>
<evidence type="ECO:0000313" key="10">
    <source>
        <dbReference type="Proteomes" id="UP000008722"/>
    </source>
</evidence>
<dbReference type="EMBL" id="CP002361">
    <property type="protein sequence ID" value="ADR36748.1"/>
    <property type="molecule type" value="Genomic_DNA"/>
</dbReference>
<dbReference type="GO" id="GO:0006865">
    <property type="term" value="P:amino acid transport"/>
    <property type="evidence" value="ECO:0007669"/>
    <property type="project" value="TreeGrafter"/>
</dbReference>
<dbReference type="eggNOG" id="COG0765">
    <property type="taxonomic scope" value="Bacteria"/>
</dbReference>
<gene>
    <name evidence="9" type="ordered locus">Ocepr_1291</name>
</gene>
<organism evidence="9 10">
    <name type="scientific">Oceanithermus profundus (strain DSM 14977 / NBRC 100410 / VKM B-2274 / 506)</name>
    <dbReference type="NCBI Taxonomy" id="670487"/>
    <lineage>
        <taxon>Bacteria</taxon>
        <taxon>Thermotogati</taxon>
        <taxon>Deinococcota</taxon>
        <taxon>Deinococci</taxon>
        <taxon>Thermales</taxon>
        <taxon>Thermaceae</taxon>
        <taxon>Oceanithermus</taxon>
    </lineage>
</organism>
<dbReference type="RefSeq" id="WP_013457918.1">
    <property type="nucleotide sequence ID" value="NC_014761.1"/>
</dbReference>
<dbReference type="NCBIfam" id="TIGR01726">
    <property type="entry name" value="HEQRo_perm_3TM"/>
    <property type="match status" value="1"/>
</dbReference>
<dbReference type="PANTHER" id="PTHR30614:SF41">
    <property type="entry name" value="INNER MEMBRANE AMINO-ACID ABC TRANSPORTER PERMEASE PROTEIN YHDY"/>
    <property type="match status" value="1"/>
</dbReference>
<dbReference type="GO" id="GO:0043190">
    <property type="term" value="C:ATP-binding cassette (ABC) transporter complex"/>
    <property type="evidence" value="ECO:0007669"/>
    <property type="project" value="InterPro"/>
</dbReference>
<proteinExistence type="inferred from homology"/>
<feature type="transmembrane region" description="Helical" evidence="7">
    <location>
        <begin position="165"/>
        <end position="188"/>
    </location>
</feature>
<dbReference type="KEGG" id="opr:Ocepr_1291"/>
<dbReference type="OrthoDB" id="9805999at2"/>
<evidence type="ECO:0000256" key="1">
    <source>
        <dbReference type="ARBA" id="ARBA00004651"/>
    </source>
</evidence>
<sequence length="371" mass="41117" precursor="true">MRALTWLKENLFNGWFNSALTVVTAWLLFAVAKGVFLWVFEEARWSVVPENMRLLMVGSYPPDQVWRIWTITAVVLFVAGLLYAHCNRGRAPLWMWIGAVAVFAVSFPVLFPLTRVYLLITVLSLPVGITVGHYLSARVVHAAAAFGALVILFLLWGKTDRLGGFSFTLMLTVLASVFAFPLGLLLALGRTGKWPVFRALSILYIELIRGVPLITVLFLSYYMVPLFLPASWEVPTLFSIVVGFSMFAAAYLAEYVRGGIQGVPKGQYEAAWALGLSGTQSARYIILPQAIRSVIPALIGQLIAIFKDTSLVYILGLFDLLFMAITVARNPKFLGTEREVLLFIALVYFVGAALMSYASRKLERAMGLGTR</sequence>
<feature type="transmembrane region" description="Helical" evidence="7">
    <location>
        <begin position="12"/>
        <end position="40"/>
    </location>
</feature>
<dbReference type="AlphaFoldDB" id="E4U8R8"/>
<dbReference type="CDD" id="cd06261">
    <property type="entry name" value="TM_PBP2"/>
    <property type="match status" value="1"/>
</dbReference>
<dbReference type="GO" id="GO:0022857">
    <property type="term" value="F:transmembrane transporter activity"/>
    <property type="evidence" value="ECO:0007669"/>
    <property type="project" value="InterPro"/>
</dbReference>
<evidence type="ECO:0000256" key="7">
    <source>
        <dbReference type="RuleBase" id="RU363032"/>
    </source>
</evidence>
<protein>
    <submittedName>
        <fullName evidence="9">Polar amino acid ABC transporter, inner membrane subunit</fullName>
    </submittedName>
</protein>
<keyword evidence="5 7" id="KW-1133">Transmembrane helix</keyword>
<evidence type="ECO:0000256" key="5">
    <source>
        <dbReference type="ARBA" id="ARBA00022989"/>
    </source>
</evidence>
<keyword evidence="6 7" id="KW-0472">Membrane</keyword>
<dbReference type="HOGENOM" id="CLU_019602_16_1_0"/>
<dbReference type="STRING" id="670487.Ocepr_1291"/>
<feature type="transmembrane region" description="Helical" evidence="7">
    <location>
        <begin position="117"/>
        <end position="135"/>
    </location>
</feature>
<dbReference type="InterPro" id="IPR010065">
    <property type="entry name" value="AA_ABC_transptr_permease_3TM"/>
</dbReference>
<evidence type="ECO:0000256" key="6">
    <source>
        <dbReference type="ARBA" id="ARBA00023136"/>
    </source>
</evidence>
<feature type="transmembrane region" description="Helical" evidence="7">
    <location>
        <begin position="142"/>
        <end position="159"/>
    </location>
</feature>
<dbReference type="Gene3D" id="1.10.3720.10">
    <property type="entry name" value="MetI-like"/>
    <property type="match status" value="1"/>
</dbReference>
<evidence type="ECO:0000256" key="4">
    <source>
        <dbReference type="ARBA" id="ARBA00022692"/>
    </source>
</evidence>
<reference evidence="9 10" key="2">
    <citation type="journal article" date="2011" name="Stand. Genomic Sci.">
        <title>Complete genome sequence of Oceanithermus profundus type strain (506).</title>
        <authorList>
            <person name="Pati A."/>
            <person name="Zhang X."/>
            <person name="Lapidus A."/>
            <person name="Nolan M."/>
            <person name="Lucas S."/>
            <person name="Del Rio T.G."/>
            <person name="Tice H."/>
            <person name="Cheng J.F."/>
            <person name="Tapia R."/>
            <person name="Han C."/>
            <person name="Goodwin L."/>
            <person name="Pitluck S."/>
            <person name="Liolios K."/>
            <person name="Pagani I."/>
            <person name="Ivanova N."/>
            <person name="Mavromatis K."/>
            <person name="Chen A."/>
            <person name="Palaniappan K."/>
            <person name="Hauser L."/>
            <person name="Jeffries C.D."/>
            <person name="Brambilla E.M."/>
            <person name="Rohl A."/>
            <person name="Mwirichia R."/>
            <person name="Rohde M."/>
            <person name="Tindall B.J."/>
            <person name="Sikorski J."/>
            <person name="Wirth R."/>
            <person name="Goker M."/>
            <person name="Woyke T."/>
            <person name="Detter J.C."/>
            <person name="Bristow J."/>
            <person name="Eisen J.A."/>
            <person name="Markowitz V."/>
            <person name="Hugenholtz P."/>
            <person name="Kyrpides N.C."/>
            <person name="Klenk H.P."/>
            <person name="Land M."/>
        </authorList>
    </citation>
    <scope>NUCLEOTIDE SEQUENCE [LARGE SCALE GENOMIC DNA]</scope>
    <source>
        <strain evidence="10">DSM 14977 / NBRC 100410 / VKM B-2274 / 506</strain>
    </source>
</reference>
<dbReference type="Proteomes" id="UP000008722">
    <property type="component" value="Chromosome"/>
</dbReference>
<feature type="transmembrane region" description="Helical" evidence="7">
    <location>
        <begin position="311"/>
        <end position="328"/>
    </location>
</feature>
<evidence type="ECO:0000313" key="9">
    <source>
        <dbReference type="EMBL" id="ADR36748.1"/>
    </source>
</evidence>
<feature type="transmembrane region" description="Helical" evidence="7">
    <location>
        <begin position="66"/>
        <end position="86"/>
    </location>
</feature>
<keyword evidence="2 7" id="KW-0813">Transport</keyword>
<evidence type="ECO:0000259" key="8">
    <source>
        <dbReference type="PROSITE" id="PS50928"/>
    </source>
</evidence>